<comment type="caution">
    <text evidence="1">The sequence shown here is derived from an EMBL/GenBank/DDBJ whole genome shotgun (WGS) entry which is preliminary data.</text>
</comment>
<reference evidence="1 2" key="1">
    <citation type="submission" date="2020-08" db="EMBL/GenBank/DDBJ databases">
        <authorList>
            <person name="Koutsovoulos G."/>
            <person name="Danchin GJ E."/>
        </authorList>
    </citation>
    <scope>NUCLEOTIDE SEQUENCE [LARGE SCALE GENOMIC DNA]</scope>
</reference>
<proteinExistence type="predicted"/>
<accession>A0A6V7XID6</accession>
<gene>
    <name evidence="1" type="ORF">MENT_LOCUS52493</name>
</gene>
<sequence length="102" mass="12246">MCRKPLIFAQCSFYFNLFFQFLFQPFFQNRNNPKIYLVYVLEIMRSRCSLKKLYQRVVGVTSVRTGVPRKKSQKTSNGFLVKIFYIQSYLSLFPKDNCQKLF</sequence>
<evidence type="ECO:0000313" key="2">
    <source>
        <dbReference type="Proteomes" id="UP000580250"/>
    </source>
</evidence>
<dbReference type="AlphaFoldDB" id="A0A6V7XID6"/>
<dbReference type="EMBL" id="CAJEWN010001650">
    <property type="protein sequence ID" value="CAD2199124.1"/>
    <property type="molecule type" value="Genomic_DNA"/>
</dbReference>
<organism evidence="1 2">
    <name type="scientific">Meloidogyne enterolobii</name>
    <name type="common">Root-knot nematode worm</name>
    <name type="synonym">Meloidogyne mayaguensis</name>
    <dbReference type="NCBI Taxonomy" id="390850"/>
    <lineage>
        <taxon>Eukaryota</taxon>
        <taxon>Metazoa</taxon>
        <taxon>Ecdysozoa</taxon>
        <taxon>Nematoda</taxon>
        <taxon>Chromadorea</taxon>
        <taxon>Rhabditida</taxon>
        <taxon>Tylenchina</taxon>
        <taxon>Tylenchomorpha</taxon>
        <taxon>Tylenchoidea</taxon>
        <taxon>Meloidogynidae</taxon>
        <taxon>Meloidogyninae</taxon>
        <taxon>Meloidogyne</taxon>
    </lineage>
</organism>
<dbReference type="Proteomes" id="UP000580250">
    <property type="component" value="Unassembled WGS sequence"/>
</dbReference>
<protein>
    <submittedName>
        <fullName evidence="1">Uncharacterized protein</fullName>
    </submittedName>
</protein>
<evidence type="ECO:0000313" key="1">
    <source>
        <dbReference type="EMBL" id="CAD2199124.1"/>
    </source>
</evidence>
<name>A0A6V7XID6_MELEN</name>